<name>A0A1H4Y632_9PSEU</name>
<evidence type="ECO:0000259" key="5">
    <source>
        <dbReference type="PROSITE" id="PS50893"/>
    </source>
</evidence>
<sequence length="436" mass="46819">MTPLITVEKVSKSFTGSEGDELRVLDDITLELRAGEIVALLGRSGSGKSTLLRTIAGLIALTGGSVRYRGEELNGANPGTAMVFQSFALMPWLTVQDNVELGLAARGVPPAERRERALAAIDLIGLDGFESAYPKELSGGMRQRVGFARALVLEPDLLLMDEPFSALDVLTSENLRTELMSLWTGQRFPTKAICIVTHNIEEAVQLADRVLVLGANPGHLRAEVTIDLARPRDRKSPAFAALVDRLYDLLTGRKPDLTEPEPTEATPTARPLPAASVGGLAGLAEIVHARGGRADLPDLAAELNFEVDDLLPLVDAAAQLGLLFVAGADLHLTPIGQAFTTADIQQSKKIFAEQARDRAPLVRTIYKALAASADGSLRAGFFLDLLRRGFSAEDAQQQLDTAIDWGRYGELFDFDTDTGQIALDPAHRATAERAPA</sequence>
<dbReference type="Gene3D" id="3.40.50.300">
    <property type="entry name" value="P-loop containing nucleotide triphosphate hydrolases"/>
    <property type="match status" value="1"/>
</dbReference>
<dbReference type="RefSeq" id="WP_091314587.1">
    <property type="nucleotide sequence ID" value="NZ_FNSO01000004.1"/>
</dbReference>
<keyword evidence="3 6" id="KW-0067">ATP-binding</keyword>
<keyword evidence="7" id="KW-1185">Reference proteome</keyword>
<feature type="compositionally biased region" description="Low complexity" evidence="4">
    <location>
        <begin position="263"/>
        <end position="273"/>
    </location>
</feature>
<dbReference type="GO" id="GO:0005524">
    <property type="term" value="F:ATP binding"/>
    <property type="evidence" value="ECO:0007669"/>
    <property type="project" value="UniProtKB-KW"/>
</dbReference>
<dbReference type="InterPro" id="IPR050166">
    <property type="entry name" value="ABC_transporter_ATP-bind"/>
</dbReference>
<dbReference type="Pfam" id="PF09821">
    <property type="entry name" value="AAA_assoc_C"/>
    <property type="match status" value="1"/>
</dbReference>
<dbReference type="GO" id="GO:0016887">
    <property type="term" value="F:ATP hydrolysis activity"/>
    <property type="evidence" value="ECO:0007669"/>
    <property type="project" value="InterPro"/>
</dbReference>
<evidence type="ECO:0000256" key="3">
    <source>
        <dbReference type="ARBA" id="ARBA00022840"/>
    </source>
</evidence>
<dbReference type="PANTHER" id="PTHR42788">
    <property type="entry name" value="TAURINE IMPORT ATP-BINDING PROTEIN-RELATED"/>
    <property type="match status" value="1"/>
</dbReference>
<dbReference type="SMART" id="SM00382">
    <property type="entry name" value="AAA"/>
    <property type="match status" value="1"/>
</dbReference>
<keyword evidence="2" id="KW-0547">Nucleotide-binding</keyword>
<accession>A0A1H4Y632</accession>
<evidence type="ECO:0000256" key="4">
    <source>
        <dbReference type="SAM" id="MobiDB-lite"/>
    </source>
</evidence>
<dbReference type="Pfam" id="PF00005">
    <property type="entry name" value="ABC_tran"/>
    <property type="match status" value="1"/>
</dbReference>
<feature type="region of interest" description="Disordered" evidence="4">
    <location>
        <begin position="253"/>
        <end position="273"/>
    </location>
</feature>
<evidence type="ECO:0000313" key="7">
    <source>
        <dbReference type="Proteomes" id="UP000199622"/>
    </source>
</evidence>
<dbReference type="InterPro" id="IPR027417">
    <property type="entry name" value="P-loop_NTPase"/>
</dbReference>
<dbReference type="InterPro" id="IPR018632">
    <property type="entry name" value="AAA-associated_dom_C"/>
</dbReference>
<dbReference type="PROSITE" id="PS00211">
    <property type="entry name" value="ABC_TRANSPORTER_1"/>
    <property type="match status" value="1"/>
</dbReference>
<dbReference type="EMBL" id="FNSO01000004">
    <property type="protein sequence ID" value="SED13277.1"/>
    <property type="molecule type" value="Genomic_DNA"/>
</dbReference>
<evidence type="ECO:0000256" key="1">
    <source>
        <dbReference type="ARBA" id="ARBA00022448"/>
    </source>
</evidence>
<dbReference type="STRING" id="208445.SAMN04489727_6558"/>
<dbReference type="InterPro" id="IPR003439">
    <property type="entry name" value="ABC_transporter-like_ATP-bd"/>
</dbReference>
<evidence type="ECO:0000256" key="2">
    <source>
        <dbReference type="ARBA" id="ARBA00022741"/>
    </source>
</evidence>
<dbReference type="Proteomes" id="UP000199622">
    <property type="component" value="Unassembled WGS sequence"/>
</dbReference>
<dbReference type="SUPFAM" id="SSF52540">
    <property type="entry name" value="P-loop containing nucleoside triphosphate hydrolases"/>
    <property type="match status" value="1"/>
</dbReference>
<proteinExistence type="predicted"/>
<dbReference type="InterPro" id="IPR003593">
    <property type="entry name" value="AAA+_ATPase"/>
</dbReference>
<organism evidence="6 7">
    <name type="scientific">Amycolatopsis tolypomycina</name>
    <dbReference type="NCBI Taxonomy" id="208445"/>
    <lineage>
        <taxon>Bacteria</taxon>
        <taxon>Bacillati</taxon>
        <taxon>Actinomycetota</taxon>
        <taxon>Actinomycetes</taxon>
        <taxon>Pseudonocardiales</taxon>
        <taxon>Pseudonocardiaceae</taxon>
        <taxon>Amycolatopsis</taxon>
    </lineage>
</organism>
<protein>
    <submittedName>
        <fullName evidence="6">NitT/TauT family transport system ATP-binding protein</fullName>
    </submittedName>
</protein>
<dbReference type="OrthoDB" id="8773773at2"/>
<dbReference type="PROSITE" id="PS50893">
    <property type="entry name" value="ABC_TRANSPORTER_2"/>
    <property type="match status" value="1"/>
</dbReference>
<dbReference type="AlphaFoldDB" id="A0A1H4Y632"/>
<dbReference type="CDD" id="cd03293">
    <property type="entry name" value="ABC_NrtD_SsuB_transporters"/>
    <property type="match status" value="1"/>
</dbReference>
<gene>
    <name evidence="6" type="ORF">SAMN04489727_6558</name>
</gene>
<reference evidence="7" key="1">
    <citation type="submission" date="2016-10" db="EMBL/GenBank/DDBJ databases">
        <authorList>
            <person name="Varghese N."/>
            <person name="Submissions S."/>
        </authorList>
    </citation>
    <scope>NUCLEOTIDE SEQUENCE [LARGE SCALE GENOMIC DNA]</scope>
    <source>
        <strain evidence="7">DSM 44544</strain>
    </source>
</reference>
<keyword evidence="1" id="KW-0813">Transport</keyword>
<evidence type="ECO:0000313" key="6">
    <source>
        <dbReference type="EMBL" id="SED13277.1"/>
    </source>
</evidence>
<feature type="domain" description="ABC transporter" evidence="5">
    <location>
        <begin position="5"/>
        <end position="240"/>
    </location>
</feature>
<dbReference type="InterPro" id="IPR017871">
    <property type="entry name" value="ABC_transporter-like_CS"/>
</dbReference>
<dbReference type="PANTHER" id="PTHR42788:SF13">
    <property type="entry name" value="ALIPHATIC SULFONATES IMPORT ATP-BINDING PROTEIN SSUB"/>
    <property type="match status" value="1"/>
</dbReference>